<evidence type="ECO:0000313" key="1">
    <source>
        <dbReference type="EMBL" id="QAX93257.1"/>
    </source>
</evidence>
<protein>
    <submittedName>
        <fullName evidence="1">Terminase small subunit</fullName>
    </submittedName>
</protein>
<dbReference type="RefSeq" id="YP_009819826.1">
    <property type="nucleotide sequence ID" value="NC_048154.1"/>
</dbReference>
<organism evidence="1 2">
    <name type="scientific">Streptomyces phage Vash</name>
    <dbReference type="NCBI Taxonomy" id="2510568"/>
    <lineage>
        <taxon>Viruses</taxon>
        <taxon>Duplodnaviria</taxon>
        <taxon>Heunggongvirae</taxon>
        <taxon>Uroviricota</taxon>
        <taxon>Caudoviricetes</taxon>
        <taxon>Colingsworthviridae</taxon>
        <taxon>Vashvirus</taxon>
        <taxon>Vashvirus vash</taxon>
    </lineage>
</organism>
<dbReference type="KEGG" id="vg:55011302"/>
<name>A0A411AYW3_9CAUD</name>
<reference evidence="1 2" key="1">
    <citation type="submission" date="2019-01" db="EMBL/GenBank/DDBJ databases">
        <authorList>
            <person name="Terrell S.O."/>
            <person name="Kelly J.L."/>
            <person name="Nayek S."/>
            <person name="Klug H.M."/>
            <person name="Layton S.R."/>
            <person name="Kim T."/>
            <person name="Hughes L.E."/>
            <person name="Garlena R.A."/>
            <person name="Russell D.A."/>
            <person name="Pope W.H."/>
            <person name="Jacobs-Sera D."/>
            <person name="Hatfull G.F."/>
        </authorList>
    </citation>
    <scope>NUCLEOTIDE SEQUENCE [LARGE SCALE GENOMIC DNA]</scope>
</reference>
<sequence length="147" mass="16028">MSRAKAPDMRTGNANTAAIAEPAPVVYEGRAPRVPAHLKATGKDVWRSVWAAGMGAFSPDTDRNVILRYCELQDRRADLLALIEADGYMSEGYNGQPVAHPMLRFVESTEKELRSIETAIGFTPEARLRLGLVASEARKVAAGPEDF</sequence>
<proteinExistence type="predicted"/>
<dbReference type="NCBIfam" id="TIGR01558">
    <property type="entry name" value="sm_term_P27"/>
    <property type="match status" value="1"/>
</dbReference>
<keyword evidence="2" id="KW-1185">Reference proteome</keyword>
<dbReference type="InterPro" id="IPR006448">
    <property type="entry name" value="Phage_term_ssu_P27"/>
</dbReference>
<dbReference type="EMBL" id="MK450421">
    <property type="protein sequence ID" value="QAX93257.1"/>
    <property type="molecule type" value="Genomic_DNA"/>
</dbReference>
<accession>A0A411AYW3</accession>
<dbReference type="GeneID" id="55011302"/>
<dbReference type="Proteomes" id="UP000289278">
    <property type="component" value="Segment"/>
</dbReference>
<evidence type="ECO:0000313" key="2">
    <source>
        <dbReference type="Proteomes" id="UP000289278"/>
    </source>
</evidence>
<gene>
    <name evidence="1" type="primary">1</name>
    <name evidence="1" type="ORF">SEA_VASH_1</name>
</gene>
<dbReference type="Pfam" id="PF05119">
    <property type="entry name" value="Terminase_4"/>
    <property type="match status" value="1"/>
</dbReference>